<dbReference type="EMBL" id="JABEMB010000011">
    <property type="protein sequence ID" value="NNH04000.1"/>
    <property type="molecule type" value="Genomic_DNA"/>
</dbReference>
<evidence type="ECO:0000313" key="1">
    <source>
        <dbReference type="EMBL" id="NNH04000.1"/>
    </source>
</evidence>
<sequence>MAEHGSARGIRRSVLAAMAIATLTVATVALSGCAPREEAMTPHESRDRLVEVIDATTALLGVDGWSRNHEPDPETCTTDEGTDGVSYAYGEFTAVVGDDPAADAAKVAADWEERGMQVRVVDDAIAVVYGIGGPVRSLSFSTGPNGYYLEGSAVCVPGDAGRIAEEDSEQ</sequence>
<dbReference type="AlphaFoldDB" id="A0A7Y2Q1J7"/>
<name>A0A7Y2Q1J7_9MICO</name>
<proteinExistence type="predicted"/>
<gene>
    <name evidence="1" type="ORF">HLA99_09090</name>
</gene>
<protein>
    <submittedName>
        <fullName evidence="1">Uncharacterized protein</fullName>
    </submittedName>
</protein>
<evidence type="ECO:0000313" key="2">
    <source>
        <dbReference type="Proteomes" id="UP000543598"/>
    </source>
</evidence>
<comment type="caution">
    <text evidence="1">The sequence shown here is derived from an EMBL/GenBank/DDBJ whole genome shotgun (WGS) entry which is preliminary data.</text>
</comment>
<keyword evidence="2" id="KW-1185">Reference proteome</keyword>
<accession>A0A7Y2Q1J7</accession>
<organism evidence="1 2">
    <name type="scientific">Microbacterium ulmi</name>
    <dbReference type="NCBI Taxonomy" id="179095"/>
    <lineage>
        <taxon>Bacteria</taxon>
        <taxon>Bacillati</taxon>
        <taxon>Actinomycetota</taxon>
        <taxon>Actinomycetes</taxon>
        <taxon>Micrococcales</taxon>
        <taxon>Microbacteriaceae</taxon>
        <taxon>Microbacterium</taxon>
    </lineage>
</organism>
<dbReference type="Proteomes" id="UP000543598">
    <property type="component" value="Unassembled WGS sequence"/>
</dbReference>
<dbReference type="RefSeq" id="WP_167036718.1">
    <property type="nucleotide sequence ID" value="NZ_BAAANA010000001.1"/>
</dbReference>
<reference evidence="1 2" key="1">
    <citation type="submission" date="2020-05" db="EMBL/GenBank/DDBJ databases">
        <title>MicrobeNet Type strains.</title>
        <authorList>
            <person name="Nicholson A.C."/>
        </authorList>
    </citation>
    <scope>NUCLEOTIDE SEQUENCE [LARGE SCALE GENOMIC DNA]</scope>
    <source>
        <strain evidence="1 2">JCM 14282</strain>
    </source>
</reference>